<dbReference type="InterPro" id="IPR000653">
    <property type="entry name" value="DegT/StrS_aminotransferase"/>
</dbReference>
<name>A0A1F5FFM8_9BACT</name>
<proteinExistence type="inferred from homology"/>
<evidence type="ECO:0000256" key="1">
    <source>
        <dbReference type="ARBA" id="ARBA00022898"/>
    </source>
</evidence>
<dbReference type="GO" id="GO:0008483">
    <property type="term" value="F:transaminase activity"/>
    <property type="evidence" value="ECO:0007669"/>
    <property type="project" value="TreeGrafter"/>
</dbReference>
<dbReference type="PANTHER" id="PTHR30244">
    <property type="entry name" value="TRANSAMINASE"/>
    <property type="match status" value="1"/>
</dbReference>
<evidence type="ECO:0000313" key="7">
    <source>
        <dbReference type="Proteomes" id="UP000177187"/>
    </source>
</evidence>
<evidence type="ECO:0000256" key="3">
    <source>
        <dbReference type="PIRSR" id="PIRSR000390-1"/>
    </source>
</evidence>
<dbReference type="EMBL" id="MFAF01000038">
    <property type="protein sequence ID" value="OGD78387.1"/>
    <property type="molecule type" value="Genomic_DNA"/>
</dbReference>
<dbReference type="InterPro" id="IPR015422">
    <property type="entry name" value="PyrdxlP-dep_Trfase_small"/>
</dbReference>
<dbReference type="GO" id="GO:0030170">
    <property type="term" value="F:pyridoxal phosphate binding"/>
    <property type="evidence" value="ECO:0007669"/>
    <property type="project" value="TreeGrafter"/>
</dbReference>
<evidence type="ECO:0000256" key="2">
    <source>
        <dbReference type="ARBA" id="ARBA00037999"/>
    </source>
</evidence>
<evidence type="ECO:0000313" key="6">
    <source>
        <dbReference type="EMBL" id="OGD78387.1"/>
    </source>
</evidence>
<protein>
    <recommendedName>
        <fullName evidence="8">Transcriptional regulator</fullName>
    </recommendedName>
</protein>
<dbReference type="InterPro" id="IPR015424">
    <property type="entry name" value="PyrdxlP-dep_Trfase"/>
</dbReference>
<dbReference type="InterPro" id="IPR015421">
    <property type="entry name" value="PyrdxlP-dep_Trfase_major"/>
</dbReference>
<feature type="modified residue" description="N6-(pyridoxal phosphate)lysine" evidence="4">
    <location>
        <position position="191"/>
    </location>
</feature>
<keyword evidence="1 4" id="KW-0663">Pyridoxal phosphate</keyword>
<dbReference type="Gene3D" id="3.40.640.10">
    <property type="entry name" value="Type I PLP-dependent aspartate aminotransferase-like (Major domain)"/>
    <property type="match status" value="1"/>
</dbReference>
<evidence type="ECO:0000256" key="4">
    <source>
        <dbReference type="PIRSR" id="PIRSR000390-2"/>
    </source>
</evidence>
<feature type="active site" description="Proton acceptor" evidence="3">
    <location>
        <position position="191"/>
    </location>
</feature>
<reference evidence="6 7" key="1">
    <citation type="journal article" date="2016" name="Nat. Commun.">
        <title>Thousands of microbial genomes shed light on interconnected biogeochemical processes in an aquifer system.</title>
        <authorList>
            <person name="Anantharaman K."/>
            <person name="Brown C.T."/>
            <person name="Hug L.A."/>
            <person name="Sharon I."/>
            <person name="Castelle C.J."/>
            <person name="Probst A.J."/>
            <person name="Thomas B.C."/>
            <person name="Singh A."/>
            <person name="Wilkins M.J."/>
            <person name="Karaoz U."/>
            <person name="Brodie E.L."/>
            <person name="Williams K.H."/>
            <person name="Hubbard S.S."/>
            <person name="Banfield J.F."/>
        </authorList>
    </citation>
    <scope>NUCLEOTIDE SEQUENCE [LARGE SCALE GENOMIC DNA]</scope>
</reference>
<organism evidence="6 7">
    <name type="scientific">Candidatus Coatesbacteria bacterium RBG_13_66_14</name>
    <dbReference type="NCBI Taxonomy" id="1817816"/>
    <lineage>
        <taxon>Bacteria</taxon>
        <taxon>Candidatus Coatesiibacteriota</taxon>
    </lineage>
</organism>
<comment type="similarity">
    <text evidence="2 5">Belongs to the DegT/DnrJ/EryC1 family.</text>
</comment>
<comment type="caution">
    <text evidence="6">The sequence shown here is derived from an EMBL/GenBank/DDBJ whole genome shotgun (WGS) entry which is preliminary data.</text>
</comment>
<dbReference type="Gene3D" id="3.90.1150.10">
    <property type="entry name" value="Aspartate Aminotransferase, domain 1"/>
    <property type="match status" value="1"/>
</dbReference>
<accession>A0A1F5FFM8</accession>
<dbReference type="PANTHER" id="PTHR30244:SF36">
    <property type="entry name" value="3-OXO-GLUCOSE-6-PHOSPHATE:GLUTAMATE AMINOTRANSFERASE"/>
    <property type="match status" value="1"/>
</dbReference>
<dbReference type="GO" id="GO:0000271">
    <property type="term" value="P:polysaccharide biosynthetic process"/>
    <property type="evidence" value="ECO:0007669"/>
    <property type="project" value="TreeGrafter"/>
</dbReference>
<dbReference type="PIRSF" id="PIRSF000390">
    <property type="entry name" value="PLP_StrS"/>
    <property type="match status" value="1"/>
</dbReference>
<dbReference type="SUPFAM" id="SSF53383">
    <property type="entry name" value="PLP-dependent transferases"/>
    <property type="match status" value="1"/>
</dbReference>
<gene>
    <name evidence="6" type="ORF">A2Y64_05845</name>
</gene>
<evidence type="ECO:0008006" key="8">
    <source>
        <dbReference type="Google" id="ProtNLM"/>
    </source>
</evidence>
<dbReference type="Proteomes" id="UP000177187">
    <property type="component" value="Unassembled WGS sequence"/>
</dbReference>
<dbReference type="CDD" id="cd00616">
    <property type="entry name" value="AHBA_syn"/>
    <property type="match status" value="1"/>
</dbReference>
<dbReference type="AlphaFoldDB" id="A0A1F5FFM8"/>
<evidence type="ECO:0000256" key="5">
    <source>
        <dbReference type="RuleBase" id="RU004508"/>
    </source>
</evidence>
<sequence length="369" mass="40016">MEKRSTVPLADLAAAHRENAAALEGAALEALRSGRYILGPEVAAFETELASYVGVGHAVGVASGSDALLLALQALDLPPASKVVTTPFTFFATVSCIVRLGHRPVFVDIDPASFNLDVGRAGETAADPEVRAVIGVDLYGDPLDYDALRVAVGRSDVKIIEDAAQSFGSELRGRKAGSLADAAAFSFFPAKNLGAAGDGGAVATDDPELADRVRILRVHGARPKYRHHVVGYNSRLDPLQAAMLRVKLRRIEEDVRRRRRIAERYVPLAEVAELPRPSSDHRHSYNYFVISVPRRDELAAHLNEKGVGNALYYPEPLHLQPCFTDLGYGEGDFPEAEAACGRVIALPMYPQLTEADQDYVIETILGFYR</sequence>
<dbReference type="STRING" id="1817816.A2Y64_05845"/>
<dbReference type="Pfam" id="PF01041">
    <property type="entry name" value="DegT_DnrJ_EryC1"/>
    <property type="match status" value="1"/>
</dbReference>